<accession>X1FSF9</accession>
<gene>
    <name evidence="1" type="ORF">S03H2_31416</name>
</gene>
<protein>
    <submittedName>
        <fullName evidence="1">Uncharacterized protein</fullName>
    </submittedName>
</protein>
<evidence type="ECO:0000313" key="1">
    <source>
        <dbReference type="EMBL" id="GAH48596.1"/>
    </source>
</evidence>
<organism evidence="1">
    <name type="scientific">marine sediment metagenome</name>
    <dbReference type="NCBI Taxonomy" id="412755"/>
    <lineage>
        <taxon>unclassified sequences</taxon>
        <taxon>metagenomes</taxon>
        <taxon>ecological metagenomes</taxon>
    </lineage>
</organism>
<dbReference type="AlphaFoldDB" id="X1FSF9"/>
<proteinExistence type="predicted"/>
<comment type="caution">
    <text evidence="1">The sequence shown here is derived from an EMBL/GenBank/DDBJ whole genome shotgun (WGS) entry which is preliminary data.</text>
</comment>
<dbReference type="Gene3D" id="3.40.50.11810">
    <property type="match status" value="1"/>
</dbReference>
<name>X1FSF9_9ZZZZ</name>
<sequence length="66" mass="7482">PACFQQLDTNQKKAGTQSNNTYNIPVLYLTELYALAFGFNPDLLGLKFHRARLSGFLEKFGLTKKE</sequence>
<feature type="non-terminal residue" evidence="1">
    <location>
        <position position="1"/>
    </location>
</feature>
<dbReference type="EMBL" id="BARU01019048">
    <property type="protein sequence ID" value="GAH48596.1"/>
    <property type="molecule type" value="Genomic_DNA"/>
</dbReference>
<reference evidence="1" key="1">
    <citation type="journal article" date="2014" name="Front. Microbiol.">
        <title>High frequency of phylogenetically diverse reductive dehalogenase-homologous genes in deep subseafloor sedimentary metagenomes.</title>
        <authorList>
            <person name="Kawai M."/>
            <person name="Futagami T."/>
            <person name="Toyoda A."/>
            <person name="Takaki Y."/>
            <person name="Nishi S."/>
            <person name="Hori S."/>
            <person name="Arai W."/>
            <person name="Tsubouchi T."/>
            <person name="Morono Y."/>
            <person name="Uchiyama I."/>
            <person name="Ito T."/>
            <person name="Fujiyama A."/>
            <person name="Inagaki F."/>
            <person name="Takami H."/>
        </authorList>
    </citation>
    <scope>NUCLEOTIDE SEQUENCE</scope>
    <source>
        <strain evidence="1">Expedition CK06-06</strain>
    </source>
</reference>